<dbReference type="GO" id="GO:0031640">
    <property type="term" value="P:killing of cells of another organism"/>
    <property type="evidence" value="ECO:0007669"/>
    <property type="project" value="UniProtKB-KW"/>
</dbReference>
<keyword evidence="5 6" id="KW-0326">Glycosidase</keyword>
<dbReference type="SUPFAM" id="SSF53955">
    <property type="entry name" value="Lysozyme-like"/>
    <property type="match status" value="1"/>
</dbReference>
<dbReference type="Proteomes" id="UP000028681">
    <property type="component" value="Chromosome"/>
</dbReference>
<dbReference type="InterPro" id="IPR034690">
    <property type="entry name" value="Endolysin_T4_type"/>
</dbReference>
<accession>A0A076LRV8</accession>
<evidence type="ECO:0000313" key="8">
    <source>
        <dbReference type="Proteomes" id="UP000028681"/>
    </source>
</evidence>
<name>A0A076LRV8_9GAMM</name>
<keyword evidence="4 6" id="KW-0378">Hydrolase</keyword>
<dbReference type="GeneID" id="33940352"/>
<evidence type="ECO:0000256" key="1">
    <source>
        <dbReference type="ARBA" id="ARBA00000632"/>
    </source>
</evidence>
<comment type="catalytic activity">
    <reaction evidence="1 6">
        <text>Hydrolysis of (1-&gt;4)-beta-linkages between N-acetylmuramic acid and N-acetyl-D-glucosamine residues in a peptidoglycan and between N-acetyl-D-glucosamine residues in chitodextrins.</text>
        <dbReference type="EC" id="3.2.1.17"/>
    </reaction>
</comment>
<sequence length="167" mass="18263">MPKLPPALRKKLLAAILSGASLLGITATYTGYWEGKVNTTYLDPVKIPTICYGHTGPDVKPGMYKTDAECLALLEKDLGGAFQAIDRYVTAPLTDGQRVALASFIYNVGVGKFRKSTLLKLINAGEMPASCKEYPRWIRAGGEVLPGLRDRRNADEWLCTFDLPKAD</sequence>
<dbReference type="KEGG" id="ete:ETEE_2845"/>
<dbReference type="InterPro" id="IPR002196">
    <property type="entry name" value="Glyco_hydro_24"/>
</dbReference>
<evidence type="ECO:0000256" key="6">
    <source>
        <dbReference type="RuleBase" id="RU003788"/>
    </source>
</evidence>
<proteinExistence type="inferred from homology"/>
<dbReference type="HAMAP" id="MF_04110">
    <property type="entry name" value="ENDOLYSIN_T4"/>
    <property type="match status" value="1"/>
</dbReference>
<gene>
    <name evidence="7" type="ORF">ETEE_2845</name>
</gene>
<dbReference type="PANTHER" id="PTHR38107:SF3">
    <property type="entry name" value="LYSOZYME RRRD-RELATED"/>
    <property type="match status" value="1"/>
</dbReference>
<evidence type="ECO:0000256" key="4">
    <source>
        <dbReference type="ARBA" id="ARBA00022801"/>
    </source>
</evidence>
<evidence type="ECO:0000256" key="2">
    <source>
        <dbReference type="ARBA" id="ARBA00022529"/>
    </source>
</evidence>
<dbReference type="PANTHER" id="PTHR38107">
    <property type="match status" value="1"/>
</dbReference>
<dbReference type="HOGENOM" id="CLU_091641_4_1_6"/>
<dbReference type="GO" id="GO:0016998">
    <property type="term" value="P:cell wall macromolecule catabolic process"/>
    <property type="evidence" value="ECO:0007669"/>
    <property type="project" value="InterPro"/>
</dbReference>
<dbReference type="EC" id="3.2.1.17" evidence="6"/>
<dbReference type="SMR" id="A0A076LRV8"/>
<dbReference type="InterPro" id="IPR043688">
    <property type="entry name" value="SAR_endolysin-like"/>
</dbReference>
<dbReference type="HAMAP" id="MF_04136">
    <property type="entry name" value="SAR_ENDOLYSIN"/>
    <property type="match status" value="1"/>
</dbReference>
<dbReference type="GO" id="GO:0003796">
    <property type="term" value="F:lysozyme activity"/>
    <property type="evidence" value="ECO:0007669"/>
    <property type="project" value="UniProtKB-EC"/>
</dbReference>
<dbReference type="AlphaFoldDB" id="A0A076LRV8"/>
<evidence type="ECO:0000313" key="7">
    <source>
        <dbReference type="EMBL" id="AIJ09278.1"/>
    </source>
</evidence>
<keyword evidence="3 6" id="KW-0081">Bacteriolytic enzyme</keyword>
<dbReference type="EMBL" id="CP006664">
    <property type="protein sequence ID" value="AIJ09278.1"/>
    <property type="molecule type" value="Genomic_DNA"/>
</dbReference>
<evidence type="ECO:0000256" key="3">
    <source>
        <dbReference type="ARBA" id="ARBA00022638"/>
    </source>
</evidence>
<dbReference type="Pfam" id="PF00959">
    <property type="entry name" value="Phage_lysozyme"/>
    <property type="match status" value="1"/>
</dbReference>
<dbReference type="RefSeq" id="WP_034163756.1">
    <property type="nucleotide sequence ID" value="NZ_CP006664.1"/>
</dbReference>
<keyword evidence="2 6" id="KW-0929">Antimicrobial</keyword>
<organism evidence="7 8">
    <name type="scientific">Edwardsiella anguillarum ET080813</name>
    <dbReference type="NCBI Taxonomy" id="667120"/>
    <lineage>
        <taxon>Bacteria</taxon>
        <taxon>Pseudomonadati</taxon>
        <taxon>Pseudomonadota</taxon>
        <taxon>Gammaproteobacteria</taxon>
        <taxon>Enterobacterales</taxon>
        <taxon>Hafniaceae</taxon>
        <taxon>Edwardsiella</taxon>
    </lineage>
</organism>
<dbReference type="CDD" id="cd16900">
    <property type="entry name" value="endolysin_R21-like"/>
    <property type="match status" value="1"/>
</dbReference>
<dbReference type="GO" id="GO:0009253">
    <property type="term" value="P:peptidoglycan catabolic process"/>
    <property type="evidence" value="ECO:0007669"/>
    <property type="project" value="InterPro"/>
</dbReference>
<dbReference type="GO" id="GO:0042742">
    <property type="term" value="P:defense response to bacterium"/>
    <property type="evidence" value="ECO:0007669"/>
    <property type="project" value="UniProtKB-KW"/>
</dbReference>
<protein>
    <recommendedName>
        <fullName evidence="6">Lysozyme</fullName>
        <ecNumber evidence="6">3.2.1.17</ecNumber>
    </recommendedName>
</protein>
<dbReference type="Gene3D" id="1.10.530.40">
    <property type="match status" value="1"/>
</dbReference>
<dbReference type="InterPro" id="IPR023346">
    <property type="entry name" value="Lysozyme-like_dom_sf"/>
</dbReference>
<reference evidence="7 8" key="1">
    <citation type="journal article" date="2012" name="PLoS ONE">
        <title>Edwardsiella comparative phylogenomics reveal the new intra/inter-species taxonomic relationships, virulence evolution and niche adaptation mechanisms.</title>
        <authorList>
            <person name="Yang M."/>
            <person name="Lv Y."/>
            <person name="Xiao J."/>
            <person name="Wu H."/>
            <person name="Zheng H."/>
            <person name="Liu Q."/>
            <person name="Zhang Y."/>
            <person name="Wang Q."/>
        </authorList>
    </citation>
    <scope>NUCLEOTIDE SEQUENCE [LARGE SCALE GENOMIC DNA]</scope>
    <source>
        <strain evidence="8">080813</strain>
    </source>
</reference>
<evidence type="ECO:0000256" key="5">
    <source>
        <dbReference type="ARBA" id="ARBA00023295"/>
    </source>
</evidence>
<dbReference type="InterPro" id="IPR023347">
    <property type="entry name" value="Lysozyme_dom_sf"/>
</dbReference>
<dbReference type="InterPro" id="IPR051018">
    <property type="entry name" value="Bacteriophage_GH24"/>
</dbReference>
<comment type="similarity">
    <text evidence="6">Belongs to the glycosyl hydrolase 24 family.</text>
</comment>